<evidence type="ECO:0000313" key="1">
    <source>
        <dbReference type="EMBL" id="DAD95046.1"/>
    </source>
</evidence>
<name>A0A8S5NJY4_9CAUD</name>
<protein>
    <submittedName>
        <fullName evidence="1">Uncharacterized protein</fullName>
    </submittedName>
</protein>
<reference evidence="1" key="1">
    <citation type="journal article" date="2021" name="Proc. Natl. Acad. Sci. U.S.A.">
        <title>A Catalog of Tens of Thousands of Viruses from Human Metagenomes Reveals Hidden Associations with Chronic Diseases.</title>
        <authorList>
            <person name="Tisza M.J."/>
            <person name="Buck C.B."/>
        </authorList>
    </citation>
    <scope>NUCLEOTIDE SEQUENCE</scope>
    <source>
        <strain evidence="1">CtGfF74</strain>
    </source>
</reference>
<proteinExistence type="predicted"/>
<organism evidence="1">
    <name type="scientific">Siphoviridae sp. ctGfF74</name>
    <dbReference type="NCBI Taxonomy" id="2826223"/>
    <lineage>
        <taxon>Viruses</taxon>
        <taxon>Duplodnaviria</taxon>
        <taxon>Heunggongvirae</taxon>
        <taxon>Uroviricota</taxon>
        <taxon>Caudoviricetes</taxon>
    </lineage>
</organism>
<sequence>MKCPRGELRPLAPELAPTKSRLVDRLIVNLSTQKINIKREVNATK</sequence>
<accession>A0A8S5NJY4</accession>
<dbReference type="EMBL" id="BK015188">
    <property type="protein sequence ID" value="DAD95046.1"/>
    <property type="molecule type" value="Genomic_DNA"/>
</dbReference>